<feature type="transmembrane region" description="Helical" evidence="1">
    <location>
        <begin position="21"/>
        <end position="51"/>
    </location>
</feature>
<organism evidence="2 3">
    <name type="scientific">Ignisphaera cupida</name>
    <dbReference type="NCBI Taxonomy" id="3050454"/>
    <lineage>
        <taxon>Archaea</taxon>
        <taxon>Thermoproteota</taxon>
        <taxon>Thermoprotei</taxon>
        <taxon>Desulfurococcales</taxon>
        <taxon>Desulfurococcaceae</taxon>
        <taxon>Ignisphaera</taxon>
    </lineage>
</organism>
<keyword evidence="1" id="KW-1133">Transmembrane helix</keyword>
<gene>
    <name evidence="2" type="ORF">QPL79_05520</name>
</gene>
<evidence type="ECO:0000256" key="1">
    <source>
        <dbReference type="SAM" id="Phobius"/>
    </source>
</evidence>
<comment type="caution">
    <text evidence="2">The sequence shown here is derived from an EMBL/GenBank/DDBJ whole genome shotgun (WGS) entry which is preliminary data.</text>
</comment>
<dbReference type="EMBL" id="JASNVW010000003">
    <property type="protein sequence ID" value="MDK6028817.1"/>
    <property type="molecule type" value="Genomic_DNA"/>
</dbReference>
<evidence type="ECO:0000313" key="2">
    <source>
        <dbReference type="EMBL" id="MDK6028817.1"/>
    </source>
</evidence>
<protein>
    <submittedName>
        <fullName evidence="2">DUF3096 domain-containing protein</fullName>
    </submittedName>
</protein>
<keyword evidence="1" id="KW-0812">Transmembrane</keyword>
<keyword evidence="1" id="KW-0472">Membrane</keyword>
<accession>A0ABD4Z7A1</accession>
<keyword evidence="3" id="KW-1185">Reference proteome</keyword>
<reference evidence="2 3" key="1">
    <citation type="submission" date="2023-05" db="EMBL/GenBank/DDBJ databases">
        <title>A new hyperthermophilic archaea 'Ignisphaera cupida' sp. nov. and description of the family 'Ignisphaeraceae' fam. nov.</title>
        <authorList>
            <person name="Podosokorskaya O.A."/>
            <person name="Elcheninov A.G."/>
            <person name="Klukina A."/>
            <person name="Merkel A.Y."/>
        </authorList>
    </citation>
    <scope>NUCLEOTIDE SEQUENCE [LARGE SCALE GENOMIC DNA]</scope>
    <source>
        <strain evidence="2 3">4213-co</strain>
    </source>
</reference>
<proteinExistence type="predicted"/>
<dbReference type="AlphaFoldDB" id="A0ABD4Z7A1"/>
<evidence type="ECO:0000313" key="3">
    <source>
        <dbReference type="Proteomes" id="UP001529235"/>
    </source>
</evidence>
<dbReference type="RefSeq" id="WP_285273803.1">
    <property type="nucleotide sequence ID" value="NZ_JASNVW010000003.1"/>
</dbReference>
<name>A0ABD4Z7A1_9CREN</name>
<sequence length="70" mass="7712">MAEETVEKMLKKYLGISAPRIVIGILMVIFGILIIVMPYLVALLIGLYLLISGILTIYDEVSKGKKVSKS</sequence>
<dbReference type="Proteomes" id="UP001529235">
    <property type="component" value="Unassembled WGS sequence"/>
</dbReference>